<evidence type="ECO:0000313" key="2">
    <source>
        <dbReference type="Proteomes" id="UP000494206"/>
    </source>
</evidence>
<protein>
    <submittedName>
        <fullName evidence="1">Uncharacterized protein</fullName>
    </submittedName>
</protein>
<reference evidence="1 2" key="1">
    <citation type="submission" date="2020-04" db="EMBL/GenBank/DDBJ databases">
        <authorList>
            <person name="Laetsch R D."/>
            <person name="Stevens L."/>
            <person name="Kumar S."/>
            <person name="Blaxter L. M."/>
        </authorList>
    </citation>
    <scope>NUCLEOTIDE SEQUENCE [LARGE SCALE GENOMIC DNA]</scope>
</reference>
<dbReference type="OrthoDB" id="10680076at2759"/>
<evidence type="ECO:0000313" key="1">
    <source>
        <dbReference type="EMBL" id="CAB3401091.1"/>
    </source>
</evidence>
<comment type="caution">
    <text evidence="1">The sequence shown here is derived from an EMBL/GenBank/DDBJ whole genome shotgun (WGS) entry which is preliminary data.</text>
</comment>
<keyword evidence="2" id="KW-1185">Reference proteome</keyword>
<sequence>MLPKCPPTQKKTYLYDSANCKLYIEYGSFDANEIYPQCQPKSNIRAPHFLRNTSNYQCAEVINYDYSNYTTAESSFDCEDKLVRNPRYTSKLMDNCELHKQCDESCSINTQQISKNENAESPCKNFIYKNAVQRSKDVAERFSTMYWDQANRAGDGATPVPDNFHNRYFGKVGTHIVNTALARFHKSASTVDMEGRERMRKIREKSRQAFRNGMGFRTVDDEYLYPHSSRQYYFSDVPNFNIFGCES</sequence>
<dbReference type="AlphaFoldDB" id="A0A8S1ET42"/>
<gene>
    <name evidence="1" type="ORF">CBOVIS_LOCUS3889</name>
</gene>
<name>A0A8S1ET42_9PELO</name>
<proteinExistence type="predicted"/>
<accession>A0A8S1ET42</accession>
<dbReference type="EMBL" id="CADEPM010000002">
    <property type="protein sequence ID" value="CAB3401091.1"/>
    <property type="molecule type" value="Genomic_DNA"/>
</dbReference>
<dbReference type="Proteomes" id="UP000494206">
    <property type="component" value="Unassembled WGS sequence"/>
</dbReference>
<organism evidence="1 2">
    <name type="scientific">Caenorhabditis bovis</name>
    <dbReference type="NCBI Taxonomy" id="2654633"/>
    <lineage>
        <taxon>Eukaryota</taxon>
        <taxon>Metazoa</taxon>
        <taxon>Ecdysozoa</taxon>
        <taxon>Nematoda</taxon>
        <taxon>Chromadorea</taxon>
        <taxon>Rhabditida</taxon>
        <taxon>Rhabditina</taxon>
        <taxon>Rhabditomorpha</taxon>
        <taxon>Rhabditoidea</taxon>
        <taxon>Rhabditidae</taxon>
        <taxon>Peloderinae</taxon>
        <taxon>Caenorhabditis</taxon>
    </lineage>
</organism>